<dbReference type="EMBL" id="CP032568">
    <property type="protein sequence ID" value="AYF78017.1"/>
    <property type="molecule type" value="Genomic_DNA"/>
</dbReference>
<feature type="region of interest" description="Disordered" evidence="1">
    <location>
        <begin position="193"/>
        <end position="236"/>
    </location>
</feature>
<evidence type="ECO:0000256" key="2">
    <source>
        <dbReference type="SAM" id="Phobius"/>
    </source>
</evidence>
<proteinExistence type="predicted"/>
<feature type="transmembrane region" description="Helical" evidence="2">
    <location>
        <begin position="83"/>
        <end position="103"/>
    </location>
</feature>
<gene>
    <name evidence="3" type="ORF">D7D52_34085</name>
</gene>
<feature type="transmembrane region" description="Helical" evidence="2">
    <location>
        <begin position="49"/>
        <end position="71"/>
    </location>
</feature>
<dbReference type="AlphaFoldDB" id="A0A386ZK91"/>
<evidence type="ECO:0000313" key="3">
    <source>
        <dbReference type="EMBL" id="AYF78017.1"/>
    </source>
</evidence>
<evidence type="ECO:0000256" key="1">
    <source>
        <dbReference type="SAM" id="MobiDB-lite"/>
    </source>
</evidence>
<dbReference type="Proteomes" id="UP000267164">
    <property type="component" value="Chromosome"/>
</dbReference>
<name>A0A386ZK91_9NOCA</name>
<dbReference type="Gene3D" id="1.10.10.60">
    <property type="entry name" value="Homeodomain-like"/>
    <property type="match status" value="1"/>
</dbReference>
<accession>A0A386ZK91</accession>
<feature type="transmembrane region" description="Helical" evidence="2">
    <location>
        <begin position="20"/>
        <end position="37"/>
    </location>
</feature>
<keyword evidence="2" id="KW-0472">Membrane</keyword>
<organism evidence="3 4">
    <name type="scientific">Nocardia yunnanensis</name>
    <dbReference type="NCBI Taxonomy" id="2382165"/>
    <lineage>
        <taxon>Bacteria</taxon>
        <taxon>Bacillati</taxon>
        <taxon>Actinomycetota</taxon>
        <taxon>Actinomycetes</taxon>
        <taxon>Mycobacteriales</taxon>
        <taxon>Nocardiaceae</taxon>
        <taxon>Nocardia</taxon>
    </lineage>
</organism>
<sequence length="314" mass="33131">MDTMTTPTTPRGRGVARTGFVFGSLTSVATNVLHTYLPTVHMPAGLTLVIAARIGSAVWPLGLLLSVEILARVAWRRGRGWSIARFGGAGAVAFGSAVISYSHVRDVLLAWGYGHPAAEFGPLTLDGLMVVSGFALLSLTPGNLGTATEQHAADAAVQRRVGIRDPKPAPAREIPLATQIEALPVPTNSVMATVSGQPESRVREADTGAGQADSPRKPMTAKPGQAGTEPDARRERARELHGLGWTHGRIATELAVSKRTVRRYLSTHPDATDPVDTDTADPADITAAALVEPDLDWLAALNTNHHHEPQGALS</sequence>
<dbReference type="OrthoDB" id="3405422at2"/>
<dbReference type="KEGG" id="nyu:D7D52_34085"/>
<reference evidence="3 4" key="1">
    <citation type="submission" date="2018-09" db="EMBL/GenBank/DDBJ databases">
        <title>Nocardia yunnanensis sp. nov., an actinomycete isolated from a soil sample.</title>
        <authorList>
            <person name="Zhang J."/>
        </authorList>
    </citation>
    <scope>NUCLEOTIDE SEQUENCE [LARGE SCALE GENOMIC DNA]</scope>
    <source>
        <strain evidence="3 4">CFHS0054</strain>
    </source>
</reference>
<protein>
    <submittedName>
        <fullName evidence="3">DUF2637 domain-containing protein</fullName>
    </submittedName>
</protein>
<evidence type="ECO:0000313" key="4">
    <source>
        <dbReference type="Proteomes" id="UP000267164"/>
    </source>
</evidence>
<keyword evidence="2" id="KW-0812">Transmembrane</keyword>
<keyword evidence="4" id="KW-1185">Reference proteome</keyword>
<keyword evidence="2" id="KW-1133">Transmembrane helix</keyword>